<proteinExistence type="predicted"/>
<dbReference type="RefSeq" id="WP_136577543.1">
    <property type="nucleotide sequence ID" value="NZ_STFF01000003.1"/>
</dbReference>
<protein>
    <recommendedName>
        <fullName evidence="2">DUF6443 domain-containing protein</fullName>
    </recommendedName>
</protein>
<dbReference type="Proteomes" id="UP000306918">
    <property type="component" value="Unassembled WGS sequence"/>
</dbReference>
<dbReference type="Pfam" id="PF20041">
    <property type="entry name" value="DUF6443"/>
    <property type="match status" value="1"/>
</dbReference>
<evidence type="ECO:0000259" key="2">
    <source>
        <dbReference type="Pfam" id="PF20041"/>
    </source>
</evidence>
<evidence type="ECO:0000256" key="1">
    <source>
        <dbReference type="SAM" id="SignalP"/>
    </source>
</evidence>
<sequence length="2869" mass="317693">MQTHSFYRILLLIGFVCTAAMARAGDGGGVVAKAILDGSKNQVRADSSRTVEDSAFFNAGSIGNLDTGYSVQNVVTLKINEASPRYLRTAFAVTVQLRIIYSNGSAVDSIDKPFTINYDSAHSYNARSSFVFYGGRRVTVKVLSVDSGSATWDVTSVLLIENQLTAKPKYIFSCTNTVTNITVSPSTDPKADELPVTWTVIRGADQYDLEWTYIDSTALANNKYGNPLNPARVFYNNATRVTTTGNAYNIPLIYDNTGTLFIRVRPVQVGKASSVLAAIWSTEATPAVMGQYQFTGHERSLNWQSNISFAEEGKRKVVVQYFDGSLRTRQTVTKDNTTNNTIVAETYYDYQGRPAIQVMPAPSPKNVIQYAAGFNVGINSAEYSQRNFDTLISADQYCEAHADEMSTDSGASRYYSPNNPNKTIGMNQFIPDAQKYPFTETEYTQDNTGRISRQSGVGPDHRLGSGHETKYYYGTPDQRELDALFGTNVGDASHYFKNMVRDANGQYSVSYVDMHGRTIATALAGNAPEKMAALSSNVPGYIIEDLAGAGTRYLDNRSMINQKSLLVPAIGNYTFKYSLDPASLIEKNCDTQDVCYSCLYDLQITITDNCNNQLLPGKKAFDTVLHNFSLNAIAPDCTPSPMNLTFTLVLPEGSYQVTKKLTISQDAYGYYRDSIYLPNNTCRSLQNFINEQRTLIAESNDDCVPDCQTCRTNVGTLEQFRSNFIEQAGIPPAEEAAYTTQIAEAYKNAVEACNTLCGDSASVDNDVRAAMLQDLTPPYGQYADTTKEAIGDKYSVFYIDPKDTLTYVPVFRLQDVNYLDANGQPDKVYDMQSDLMVDPGTLNMVEFAQNFRTTWAEALLPYHPEYCKLKMLESLKASNVWDRKMEATENFQDARAAGYLNPTGNSGYPYQINTGNIDPLITLYPAKKAALEKKLTEYMTLKKGAISRLVNMWSMANIITKCDDANTACVDYYNTNQTRNFDTTWCDGDLDRAWQNFRQLYLSAKQEIINQLVNTPVNCTTANPAYNKIPTRAELVKAGYEPHFNEDYKTVISENGLDYANNPDQATQASTAAQQQLNEFYENNSKAMAAKWAAELSPCSYTDAALRDTILPLLQGLCRKASDIDHPFGASTLPAGIDYQGYHSFQEIIAAYNNAHNITNGLDCNAELITAPAPYDKQPVYSDKPVISKPGDCECRLINEHFAKYMAGRVLRGDASFADYMQRTQGVTMSNADLNALRQLCNNAPVSGEAGVSCSYLSKPIYLPPALQCNTGEVCSSCTVVNGLYNNYKQQYPIDTPLLADADDTVQTKRNILFQNYMNNRLGYSLQAWEYLQFLKQCADSAGSITEVTKCVDQHIGNMFMAAVPGKLEDVQATPDHGFIMAGKTGSNAVLIKKDSTGAIQWSKQYDGSNEDYFKRVRRTSDNGYIAIGTTKSGHYATGAIMVVKTDAGGSVTWKKAIGFGTPLGERGYDIIETSGGGYAALGLYNQHTGHGEFVLTSLQSDGTINWTHRFGTSRLQNNSYECYTPGADTVTYDGSPSYGLLQQEDTLLVTGAAYDLNMGGRYYGAVYRIDKNDGSLLGSWHYADSTSDTKSVWFRDIYATENGYLVLANNAEKLGTTNAQVAVVNLTKAGEVVSYKRFNVPAGSSKMVTSAVFPTTDGGYIVAQTGNNGAHIVWQRMDAAGSLLWATETALPGTQTVGRILQNNDTSFTVAGDNNSQLLVMVMNPSHGCYDNAVTLGTTDPTLGRIGWSSESSQFVSPVYTDVTLSGLALTLTKDSSIACPGNGNCYNIYDGPVLCGKSQPVLPPVMEDYAGACSDSTFFAVSKGTELHKVYLDSLTGAFERNYIEKCLRAYQYESFTVTHTKNEYHYTLYYYDQAGNLVQTVPPAGVHEITDSVELDQVKAARAAGTELVPAHTLVTDYRYNTLNQVVAQHTPDGGTSNFWYDRLGRLSVSQNAKQKDSTQYSYTQYDVLGRITEVGQLTSSTAITDTISRGQSTLAQWLTNAASTVEQVTKTTYDVEYTPIQPVLTARNLRNRVSWTALFNTATDLAGNNFATASFYTYDILGNVDTLLQDYKRGAMADNSNRFKKIAYDFDLVSGKVNQVSYQPGQPDAFYHRYVYDAENRITHVLTSADSINWDNDAFYQYYDHGPLARTIIGEQQVQGVNYAYNLQGWMKSMNPDVYNGSGYTLKADGSTGSVVGKPAYNVMLNYFNGDYKSISGATPQDASVNTTLGSEYRPLYNGNISSMAVNIEKLNNPLLYNYQYDQLNRLVAMDAWHKTGSAWSNITKLSDFQERVSYDANGNILGYKRNGNNNFASKPLGMDSLTYKYVMGTNRLDHVKDSVSAANYDVDIDNQIAGNYAYDSIGNLIKDNAEGITSISWTVYGKISRIIKSDGTNISYTYDAGGNRISKAVIKTSPASADTTWYVRDAQGNVMSVYASGNDSLNDGHLTQTELHLYGSSRVGLLRRVVDVAIDYNPADTSMPLLGTGYSLIFGRGNKLFELSNHLGNVLATISDRKFGVPSGSSSLIDHYEPHIVTAQDYYPFGMLSRVALPNSNVPYKFGFNGQEMNNEVKGLGNSYTAQFWEYDSRIGRRWNVDPKIKHYESSYSAFANNPVWIKDPNGADSIFYNKDGTENRRFKMKGDHTYWLQHEKGNILIGGQTYFQGNSYYSFFGDADRFDAPTLFENVDKETLPDSKLETIDALVKQIYKGESYFEVFFGVDKHVAKGKFDYKNGKIFNKNWQNQNVEPSNLYTAYLIDGKLYNRNEAGLLLWGATIGKTSVGYTGVYLDNKIAHKATEGNDDELNEMNSWRKGMLIMQKAKNVEKYTNTFMYGVFGIHYDYKTNGVDPTNPASSSDLKINYKKYKFK</sequence>
<dbReference type="PANTHER" id="PTHR32305">
    <property type="match status" value="1"/>
</dbReference>
<gene>
    <name evidence="3" type="ORF">FAM09_12970</name>
</gene>
<dbReference type="EMBL" id="STFF01000003">
    <property type="protein sequence ID" value="THU39411.1"/>
    <property type="molecule type" value="Genomic_DNA"/>
</dbReference>
<comment type="caution">
    <text evidence="3">The sequence shown here is derived from an EMBL/GenBank/DDBJ whole genome shotgun (WGS) entry which is preliminary data.</text>
</comment>
<name>A0A4S8HW37_9BACT</name>
<reference evidence="3 4" key="1">
    <citation type="submission" date="2019-04" db="EMBL/GenBank/DDBJ databases">
        <title>Niastella caeni sp. nov., isolated from activated sludge.</title>
        <authorList>
            <person name="Sheng M."/>
        </authorList>
    </citation>
    <scope>NUCLEOTIDE SEQUENCE [LARGE SCALE GENOMIC DNA]</scope>
    <source>
        <strain evidence="3 4">HX-2-15</strain>
    </source>
</reference>
<evidence type="ECO:0000313" key="4">
    <source>
        <dbReference type="Proteomes" id="UP000306918"/>
    </source>
</evidence>
<dbReference type="InterPro" id="IPR050708">
    <property type="entry name" value="T6SS_VgrG/RHS"/>
</dbReference>
<dbReference type="OrthoDB" id="2972467at2"/>
<keyword evidence="4" id="KW-1185">Reference proteome</keyword>
<keyword evidence="1" id="KW-0732">Signal</keyword>
<dbReference type="InterPro" id="IPR045619">
    <property type="entry name" value="DUF6443"/>
</dbReference>
<dbReference type="Gene3D" id="2.180.10.10">
    <property type="entry name" value="RHS repeat-associated core"/>
    <property type="match status" value="1"/>
</dbReference>
<feature type="signal peptide" evidence="1">
    <location>
        <begin position="1"/>
        <end position="22"/>
    </location>
</feature>
<feature type="domain" description="DUF6443" evidence="2">
    <location>
        <begin position="306"/>
        <end position="473"/>
    </location>
</feature>
<dbReference type="PANTHER" id="PTHR32305:SF15">
    <property type="entry name" value="PROTEIN RHSA-RELATED"/>
    <property type="match status" value="1"/>
</dbReference>
<evidence type="ECO:0000313" key="3">
    <source>
        <dbReference type="EMBL" id="THU39411.1"/>
    </source>
</evidence>
<accession>A0A4S8HW37</accession>
<organism evidence="3 4">
    <name type="scientific">Niastella caeni</name>
    <dbReference type="NCBI Taxonomy" id="2569763"/>
    <lineage>
        <taxon>Bacteria</taxon>
        <taxon>Pseudomonadati</taxon>
        <taxon>Bacteroidota</taxon>
        <taxon>Chitinophagia</taxon>
        <taxon>Chitinophagales</taxon>
        <taxon>Chitinophagaceae</taxon>
        <taxon>Niastella</taxon>
    </lineage>
</organism>
<feature type="chain" id="PRO_5020978259" description="DUF6443 domain-containing protein" evidence="1">
    <location>
        <begin position="23"/>
        <end position="2869"/>
    </location>
</feature>